<sequence length="329" mass="36036">MLQTNEEIQQKFEMKYFKKSDTDVTKFIPVVKMSNTAKLNRCNLTVASCNRLAQSLKNTRSHVTEMDLSENEIGDSGVNHISSMAQDGNCNIERLIFVCCGLTSETCDSLNQALQTKDSRVRELDISNNDLGDQGLISLSLALANVNCKLQTLRLACCQLTSTACEDLNLSLQSADSSLKHLDLSFNDLQDSGVQQLFAGVTKLETLRLAYCNLTEGSGQYIGELLQSQTLKELDLTNNNLKDSGVEQLLSRGLASADCTLEKLILKKCGITLKNESCSKVVSAAIKSEKCHLRELDLSYNYLLDSGAKAVIVAAVDASNKTERLSLSL</sequence>
<dbReference type="InterPro" id="IPR051261">
    <property type="entry name" value="NLR"/>
</dbReference>
<evidence type="ECO:0000256" key="1">
    <source>
        <dbReference type="ARBA" id="ARBA00022614"/>
    </source>
</evidence>
<gene>
    <name evidence="3" type="ORF">AALO_G00147530</name>
</gene>
<evidence type="ECO:0000313" key="3">
    <source>
        <dbReference type="EMBL" id="KAG5273089.1"/>
    </source>
</evidence>
<keyword evidence="1" id="KW-0433">Leucine-rich repeat</keyword>
<dbReference type="InterPro" id="IPR001611">
    <property type="entry name" value="Leu-rich_rpt"/>
</dbReference>
<keyword evidence="4" id="KW-1185">Reference proteome</keyword>
<evidence type="ECO:0000256" key="2">
    <source>
        <dbReference type="ARBA" id="ARBA00022737"/>
    </source>
</evidence>
<dbReference type="Proteomes" id="UP000823561">
    <property type="component" value="Chromosome 11"/>
</dbReference>
<dbReference type="SMART" id="SM00368">
    <property type="entry name" value="LRR_RI"/>
    <property type="match status" value="8"/>
</dbReference>
<dbReference type="EMBL" id="JADWDJ010000011">
    <property type="protein sequence ID" value="KAG5273089.1"/>
    <property type="molecule type" value="Genomic_DNA"/>
</dbReference>
<accession>A0AAV6GD98</accession>
<evidence type="ECO:0000313" key="4">
    <source>
        <dbReference type="Proteomes" id="UP000823561"/>
    </source>
</evidence>
<dbReference type="Gene3D" id="3.80.10.10">
    <property type="entry name" value="Ribonuclease Inhibitor"/>
    <property type="match status" value="1"/>
</dbReference>
<proteinExistence type="predicted"/>
<dbReference type="AlphaFoldDB" id="A0AAV6GD98"/>
<dbReference type="PROSITE" id="PS51450">
    <property type="entry name" value="LRR"/>
    <property type="match status" value="1"/>
</dbReference>
<dbReference type="InterPro" id="IPR032675">
    <property type="entry name" value="LRR_dom_sf"/>
</dbReference>
<dbReference type="SUPFAM" id="SSF52047">
    <property type="entry name" value="RNI-like"/>
    <property type="match status" value="1"/>
</dbReference>
<comment type="caution">
    <text evidence="3">The sequence shown here is derived from an EMBL/GenBank/DDBJ whole genome shotgun (WGS) entry which is preliminary data.</text>
</comment>
<organism evidence="3 4">
    <name type="scientific">Alosa alosa</name>
    <name type="common">allis shad</name>
    <dbReference type="NCBI Taxonomy" id="278164"/>
    <lineage>
        <taxon>Eukaryota</taxon>
        <taxon>Metazoa</taxon>
        <taxon>Chordata</taxon>
        <taxon>Craniata</taxon>
        <taxon>Vertebrata</taxon>
        <taxon>Euteleostomi</taxon>
        <taxon>Actinopterygii</taxon>
        <taxon>Neopterygii</taxon>
        <taxon>Teleostei</taxon>
        <taxon>Clupei</taxon>
        <taxon>Clupeiformes</taxon>
        <taxon>Clupeoidei</taxon>
        <taxon>Clupeidae</taxon>
        <taxon>Alosa</taxon>
    </lineage>
</organism>
<keyword evidence="2" id="KW-0677">Repeat</keyword>
<dbReference type="PANTHER" id="PTHR24106">
    <property type="entry name" value="NACHT, LRR AND CARD DOMAINS-CONTAINING"/>
    <property type="match status" value="1"/>
</dbReference>
<name>A0AAV6GD98_9TELE</name>
<reference evidence="3" key="1">
    <citation type="submission" date="2020-10" db="EMBL/GenBank/DDBJ databases">
        <title>Chromosome-scale genome assembly of the Allis shad, Alosa alosa.</title>
        <authorList>
            <person name="Margot Z."/>
            <person name="Christophe K."/>
            <person name="Cabau C."/>
            <person name="Louis A."/>
            <person name="Berthelot C."/>
            <person name="Parey E."/>
            <person name="Roest Crollius H."/>
            <person name="Montfort J."/>
            <person name="Robinson-Rechavi M."/>
            <person name="Bucao C."/>
            <person name="Bouchez O."/>
            <person name="Gislard M."/>
            <person name="Lluch J."/>
            <person name="Milhes M."/>
            <person name="Lampietro C."/>
            <person name="Lopez Roques C."/>
            <person name="Donnadieu C."/>
            <person name="Braasch I."/>
            <person name="Desvignes T."/>
            <person name="Postlethwait J."/>
            <person name="Bobe J."/>
            <person name="Guiguen Y."/>
        </authorList>
    </citation>
    <scope>NUCLEOTIDE SEQUENCE</scope>
    <source>
        <strain evidence="3">M-15738</strain>
        <tissue evidence="3">Blood</tissue>
    </source>
</reference>
<protein>
    <submittedName>
        <fullName evidence="3">Uncharacterized protein</fullName>
    </submittedName>
</protein>
<dbReference type="Pfam" id="PF13516">
    <property type="entry name" value="LRR_6"/>
    <property type="match status" value="6"/>
</dbReference>